<reference evidence="2" key="1">
    <citation type="submission" date="2022-10" db="EMBL/GenBank/DDBJ databases">
        <title>The WGS of Solirubrobacter ginsenosidimutans DSM 21036.</title>
        <authorList>
            <person name="Jiang Z."/>
        </authorList>
    </citation>
    <scope>NUCLEOTIDE SEQUENCE</scope>
    <source>
        <strain evidence="2">DSM 21036</strain>
    </source>
</reference>
<gene>
    <name evidence="2" type="ORF">OM076_13195</name>
</gene>
<dbReference type="Pfam" id="PF13738">
    <property type="entry name" value="Pyr_redox_3"/>
    <property type="match status" value="1"/>
</dbReference>
<name>A0A9X3MXE4_9ACTN</name>
<protein>
    <submittedName>
        <fullName evidence="2">NAD(P)/FAD-dependent oxidoreductase</fullName>
    </submittedName>
</protein>
<evidence type="ECO:0000313" key="3">
    <source>
        <dbReference type="Proteomes" id="UP001149140"/>
    </source>
</evidence>
<dbReference type="GO" id="GO:0050660">
    <property type="term" value="F:flavin adenine dinucleotide binding"/>
    <property type="evidence" value="ECO:0007669"/>
    <property type="project" value="TreeGrafter"/>
</dbReference>
<dbReference type="EMBL" id="JAPDOD010000009">
    <property type="protein sequence ID" value="MDA0161228.1"/>
    <property type="molecule type" value="Genomic_DNA"/>
</dbReference>
<dbReference type="PRINTS" id="PR00368">
    <property type="entry name" value="FADPNR"/>
</dbReference>
<organism evidence="2 3">
    <name type="scientific">Solirubrobacter ginsenosidimutans</name>
    <dbReference type="NCBI Taxonomy" id="490573"/>
    <lineage>
        <taxon>Bacteria</taxon>
        <taxon>Bacillati</taxon>
        <taxon>Actinomycetota</taxon>
        <taxon>Thermoleophilia</taxon>
        <taxon>Solirubrobacterales</taxon>
        <taxon>Solirubrobacteraceae</taxon>
        <taxon>Solirubrobacter</taxon>
    </lineage>
</organism>
<dbReference type="SUPFAM" id="SSF51905">
    <property type="entry name" value="FAD/NAD(P)-binding domain"/>
    <property type="match status" value="2"/>
</dbReference>
<dbReference type="AlphaFoldDB" id="A0A9X3MXE4"/>
<keyword evidence="1" id="KW-0560">Oxidoreductase</keyword>
<dbReference type="PANTHER" id="PTHR43539">
    <property type="entry name" value="FLAVIN-BINDING MONOOXYGENASE-LIKE PROTEIN (AFU_ORTHOLOGUE AFUA_4G09220)"/>
    <property type="match status" value="1"/>
</dbReference>
<evidence type="ECO:0000256" key="1">
    <source>
        <dbReference type="ARBA" id="ARBA00023002"/>
    </source>
</evidence>
<comment type="caution">
    <text evidence="2">The sequence shown here is derived from an EMBL/GenBank/DDBJ whole genome shotgun (WGS) entry which is preliminary data.</text>
</comment>
<dbReference type="GO" id="GO:0004497">
    <property type="term" value="F:monooxygenase activity"/>
    <property type="evidence" value="ECO:0007669"/>
    <property type="project" value="TreeGrafter"/>
</dbReference>
<dbReference type="RefSeq" id="WP_270040421.1">
    <property type="nucleotide sequence ID" value="NZ_JAPDOD010000009.1"/>
</dbReference>
<dbReference type="InterPro" id="IPR036188">
    <property type="entry name" value="FAD/NAD-bd_sf"/>
</dbReference>
<sequence>MDTAIVIGAGPAGLAGAAQLRRAGVGAVVLEQGAAIAPQWRARYDRLRLNSPRWFSALPDGPAFPAGTGTFPTRDELVAYLDAYAAHHALDIRFDTRVERLERAGDRWVVRTSDGELRASHVVVAGGYEHRPFIPAWAGRTRFRGEVLHAAGYRSATPYRGRDMLVVGPGCSGAEMAFDLAEGGAQRVRLAVRTPPNILIREPIGAPLAVLFRALPPRIGDAVVRFVRRRKVGDLTEFGLPIPEEGVFTRLRRLGVAPMIVDLEVIEAIRAGRIEIVAAVESFDETGVMLADGVRLEPDAVIAATGYRSGLEPLVGHLDVLDAHGVPVVTDGEALPGLRFIGYDPRPAQIRHGGKEAARAAKAIAQSVRRAPRVSLRVVRA</sequence>
<dbReference type="Gene3D" id="3.50.50.60">
    <property type="entry name" value="FAD/NAD(P)-binding domain"/>
    <property type="match status" value="1"/>
</dbReference>
<dbReference type="PANTHER" id="PTHR43539:SF78">
    <property type="entry name" value="FLAVIN-CONTAINING MONOOXYGENASE"/>
    <property type="match status" value="1"/>
</dbReference>
<dbReference type="PRINTS" id="PR00469">
    <property type="entry name" value="PNDRDTASEII"/>
</dbReference>
<proteinExistence type="predicted"/>
<dbReference type="GO" id="GO:0005829">
    <property type="term" value="C:cytosol"/>
    <property type="evidence" value="ECO:0007669"/>
    <property type="project" value="TreeGrafter"/>
</dbReference>
<dbReference type="Proteomes" id="UP001149140">
    <property type="component" value="Unassembled WGS sequence"/>
</dbReference>
<keyword evidence="3" id="KW-1185">Reference proteome</keyword>
<dbReference type="InterPro" id="IPR050982">
    <property type="entry name" value="Auxin_biosynth/cation_transpt"/>
</dbReference>
<evidence type="ECO:0000313" key="2">
    <source>
        <dbReference type="EMBL" id="MDA0161228.1"/>
    </source>
</evidence>
<accession>A0A9X3MXE4</accession>